<evidence type="ECO:0000313" key="4">
    <source>
        <dbReference type="EMBL" id="KEA64248.1"/>
    </source>
</evidence>
<feature type="domain" description="Inner membrane protein YqiJ OB-fold" evidence="2">
    <location>
        <begin position="144"/>
        <end position="206"/>
    </location>
</feature>
<dbReference type="Proteomes" id="UP000028252">
    <property type="component" value="Unassembled WGS sequence"/>
</dbReference>
<keyword evidence="1" id="KW-0812">Transmembrane</keyword>
<keyword evidence="5" id="KW-1185">Reference proteome</keyword>
<sequence length="214" mass="22834">MAFLFADANYPFAVALVLMLIIAVLEGALVVIGMGLSQFVDALLPEVDLSVDGDTPNLGLSRFLAWLRIGQVPVLIILVLILMLFGLSGVALQSLMQSTLGFTLPAIVATVPALAVALPLTRLLAGMLGKVLLKDETEAVSTASFIGQVATITLGEAREGSPAEARFRDRFGTTHYMMVEPDDGESYSAGESVLLVQKQGAVYRCIRSDNQHLQ</sequence>
<dbReference type="EMBL" id="JMQN01000018">
    <property type="protein sequence ID" value="KEA64248.1"/>
    <property type="molecule type" value="Genomic_DNA"/>
</dbReference>
<protein>
    <submittedName>
        <fullName evidence="4">Putative inner membrane protein</fullName>
    </submittedName>
</protein>
<dbReference type="Pfam" id="PF21001">
    <property type="entry name" value="YqiJ_N"/>
    <property type="match status" value="1"/>
</dbReference>
<accession>A0A081G0E3</accession>
<keyword evidence="1" id="KW-1133">Transmembrane helix</keyword>
<dbReference type="STRING" id="1232683.ADIMK_1494"/>
<dbReference type="OrthoDB" id="7207054at2"/>
<evidence type="ECO:0000256" key="1">
    <source>
        <dbReference type="SAM" id="Phobius"/>
    </source>
</evidence>
<feature type="transmembrane region" description="Helical" evidence="1">
    <location>
        <begin position="102"/>
        <end position="125"/>
    </location>
</feature>
<reference evidence="4 5" key="1">
    <citation type="submission" date="2014-04" db="EMBL/GenBank/DDBJ databases">
        <title>Marinobacterium kochiensis sp. nov., isolated from sediment sample collected from Kochi backwaters in Kerala, India.</title>
        <authorList>
            <person name="Singh A."/>
            <person name="Pinnaka A.K."/>
        </authorList>
    </citation>
    <scope>NUCLEOTIDE SEQUENCE [LARGE SCALE GENOMIC DNA]</scope>
    <source>
        <strain evidence="4 5">AK27</strain>
    </source>
</reference>
<dbReference type="Pfam" id="PF07290">
    <property type="entry name" value="YqiJ_OB"/>
    <property type="match status" value="1"/>
</dbReference>
<comment type="caution">
    <text evidence="4">The sequence shown here is derived from an EMBL/GenBank/DDBJ whole genome shotgun (WGS) entry which is preliminary data.</text>
</comment>
<gene>
    <name evidence="4" type="ORF">ADIMK_1494</name>
</gene>
<name>A0A081G0E3_9GAMM</name>
<dbReference type="InterPro" id="IPR010840">
    <property type="entry name" value="YqiJ_OB"/>
</dbReference>
<evidence type="ECO:0000313" key="5">
    <source>
        <dbReference type="Proteomes" id="UP000028252"/>
    </source>
</evidence>
<evidence type="ECO:0000259" key="3">
    <source>
        <dbReference type="Pfam" id="PF21001"/>
    </source>
</evidence>
<feature type="transmembrane region" description="Helical" evidence="1">
    <location>
        <begin position="12"/>
        <end position="36"/>
    </location>
</feature>
<proteinExistence type="predicted"/>
<dbReference type="eggNOG" id="COG1585">
    <property type="taxonomic scope" value="Bacteria"/>
</dbReference>
<dbReference type="InterPro" id="IPR048376">
    <property type="entry name" value="YqiJ_N"/>
</dbReference>
<organism evidence="4 5">
    <name type="scientific">Marinobacterium lacunae</name>
    <dbReference type="NCBI Taxonomy" id="1232683"/>
    <lineage>
        <taxon>Bacteria</taxon>
        <taxon>Pseudomonadati</taxon>
        <taxon>Pseudomonadota</taxon>
        <taxon>Gammaproteobacteria</taxon>
        <taxon>Oceanospirillales</taxon>
        <taxon>Oceanospirillaceae</taxon>
        <taxon>Marinobacterium</taxon>
    </lineage>
</organism>
<dbReference type="RefSeq" id="WP_036185749.1">
    <property type="nucleotide sequence ID" value="NZ_JMQN01000018.1"/>
</dbReference>
<dbReference type="PATRIC" id="fig|1232683.4.peg.1473"/>
<dbReference type="AlphaFoldDB" id="A0A081G0E3"/>
<evidence type="ECO:0000259" key="2">
    <source>
        <dbReference type="Pfam" id="PF07290"/>
    </source>
</evidence>
<feature type="transmembrane region" description="Helical" evidence="1">
    <location>
        <begin position="72"/>
        <end position="96"/>
    </location>
</feature>
<keyword evidence="1" id="KW-0472">Membrane</keyword>
<feature type="domain" description="Inner membrane protein YqiJ N-terminal" evidence="3">
    <location>
        <begin position="9"/>
        <end position="122"/>
    </location>
</feature>